<comment type="caution">
    <text evidence="1">The sequence shown here is derived from an EMBL/GenBank/DDBJ whole genome shotgun (WGS) entry which is preliminary data.</text>
</comment>
<name>A0A9Q3D7R9_9BASI</name>
<protein>
    <submittedName>
        <fullName evidence="1">Uncharacterized protein</fullName>
    </submittedName>
</protein>
<dbReference type="EMBL" id="AVOT02014197">
    <property type="protein sequence ID" value="MBW0497460.1"/>
    <property type="molecule type" value="Genomic_DNA"/>
</dbReference>
<gene>
    <name evidence="1" type="ORF">O181_037175</name>
</gene>
<reference evidence="1" key="1">
    <citation type="submission" date="2021-03" db="EMBL/GenBank/DDBJ databases">
        <title>Draft genome sequence of rust myrtle Austropuccinia psidii MF-1, a brazilian biotype.</title>
        <authorList>
            <person name="Quecine M.C."/>
            <person name="Pachon D.M.R."/>
            <person name="Bonatelli M.L."/>
            <person name="Correr F.H."/>
            <person name="Franceschini L.M."/>
            <person name="Leite T.F."/>
            <person name="Margarido G.R.A."/>
            <person name="Almeida C.A."/>
            <person name="Ferrarezi J.A."/>
            <person name="Labate C.A."/>
        </authorList>
    </citation>
    <scope>NUCLEOTIDE SEQUENCE</scope>
    <source>
        <strain evidence="1">MF-1</strain>
    </source>
</reference>
<evidence type="ECO:0000313" key="2">
    <source>
        <dbReference type="Proteomes" id="UP000765509"/>
    </source>
</evidence>
<keyword evidence="2" id="KW-1185">Reference proteome</keyword>
<organism evidence="1 2">
    <name type="scientific">Austropuccinia psidii MF-1</name>
    <dbReference type="NCBI Taxonomy" id="1389203"/>
    <lineage>
        <taxon>Eukaryota</taxon>
        <taxon>Fungi</taxon>
        <taxon>Dikarya</taxon>
        <taxon>Basidiomycota</taxon>
        <taxon>Pucciniomycotina</taxon>
        <taxon>Pucciniomycetes</taxon>
        <taxon>Pucciniales</taxon>
        <taxon>Sphaerophragmiaceae</taxon>
        <taxon>Austropuccinia</taxon>
    </lineage>
</organism>
<proteinExistence type="predicted"/>
<dbReference type="Proteomes" id="UP000765509">
    <property type="component" value="Unassembled WGS sequence"/>
</dbReference>
<sequence>MSSKCQAHIKRKSSKRQSHIKLLSYTKSCEIHQYWFPCAFNSDSSPQDPPSTIQKLVKITQDPPVSTHKHQTGPSAGLDVEKGCVTSQVIHENTLPQKVTLVEPATQSCGCGCVCDAQKKDK</sequence>
<dbReference type="AlphaFoldDB" id="A0A9Q3D7R9"/>
<evidence type="ECO:0000313" key="1">
    <source>
        <dbReference type="EMBL" id="MBW0497460.1"/>
    </source>
</evidence>
<accession>A0A9Q3D7R9</accession>